<dbReference type="HAMAP" id="MF_00278">
    <property type="entry name" value="HisH"/>
    <property type="match status" value="1"/>
</dbReference>
<dbReference type="InterPro" id="IPR029062">
    <property type="entry name" value="Class_I_gatase-like"/>
</dbReference>
<evidence type="ECO:0000313" key="13">
    <source>
        <dbReference type="EMBL" id="OGD75365.1"/>
    </source>
</evidence>
<evidence type="ECO:0000259" key="12">
    <source>
        <dbReference type="Pfam" id="PF00117"/>
    </source>
</evidence>
<comment type="catalytic activity">
    <reaction evidence="9 10">
        <text>L-glutamine + H2O = L-glutamate + NH4(+)</text>
        <dbReference type="Rhea" id="RHEA:15889"/>
        <dbReference type="ChEBI" id="CHEBI:15377"/>
        <dbReference type="ChEBI" id="CHEBI:28938"/>
        <dbReference type="ChEBI" id="CHEBI:29985"/>
        <dbReference type="ChEBI" id="CHEBI:58359"/>
        <dbReference type="EC" id="3.5.1.2"/>
    </reaction>
</comment>
<dbReference type="Gene3D" id="3.40.50.880">
    <property type="match status" value="1"/>
</dbReference>
<evidence type="ECO:0000256" key="5">
    <source>
        <dbReference type="ARBA" id="ARBA00022962"/>
    </source>
</evidence>
<evidence type="ECO:0000256" key="6">
    <source>
        <dbReference type="ARBA" id="ARBA00023102"/>
    </source>
</evidence>
<evidence type="ECO:0000256" key="3">
    <source>
        <dbReference type="ARBA" id="ARBA00022605"/>
    </source>
</evidence>
<dbReference type="InterPro" id="IPR010139">
    <property type="entry name" value="Imidazole-glycPsynth_HisH"/>
</dbReference>
<dbReference type="GO" id="GO:0016829">
    <property type="term" value="F:lyase activity"/>
    <property type="evidence" value="ECO:0007669"/>
    <property type="project" value="UniProtKB-KW"/>
</dbReference>
<protein>
    <recommendedName>
        <fullName evidence="10">Imidazole glycerol phosphate synthase subunit HisH</fullName>
        <ecNumber evidence="10">4.3.2.10</ecNumber>
    </recommendedName>
    <alternativeName>
        <fullName evidence="10">IGP synthase glutaminase subunit</fullName>
        <ecNumber evidence="10">3.5.1.2</ecNumber>
    </alternativeName>
    <alternativeName>
        <fullName evidence="10">IGP synthase subunit HisH</fullName>
    </alternativeName>
    <alternativeName>
        <fullName evidence="10">ImGP synthase subunit HisH</fullName>
        <shortName evidence="10">IGPS subunit HisH</shortName>
    </alternativeName>
</protein>
<dbReference type="PANTHER" id="PTHR42701">
    <property type="entry name" value="IMIDAZOLE GLYCEROL PHOSPHATE SYNTHASE SUBUNIT HISH"/>
    <property type="match status" value="1"/>
</dbReference>
<evidence type="ECO:0000256" key="2">
    <source>
        <dbReference type="ARBA" id="ARBA00011152"/>
    </source>
</evidence>
<evidence type="ECO:0000256" key="8">
    <source>
        <dbReference type="ARBA" id="ARBA00047838"/>
    </source>
</evidence>
<evidence type="ECO:0000313" key="14">
    <source>
        <dbReference type="Proteomes" id="UP000176191"/>
    </source>
</evidence>
<dbReference type="InterPro" id="IPR017926">
    <property type="entry name" value="GATASE"/>
</dbReference>
<keyword evidence="4 10" id="KW-0378">Hydrolase</keyword>
<dbReference type="NCBIfam" id="TIGR01855">
    <property type="entry name" value="IMP_synth_hisH"/>
    <property type="match status" value="1"/>
</dbReference>
<comment type="function">
    <text evidence="10">IGPS catalyzes the conversion of PRFAR and glutamine to IGP, AICAR and glutamate. The HisH subunit catalyzes the hydrolysis of glutamine to glutamate and ammonia as part of the synthesis of IGP and AICAR. The resulting ammonia molecule is channeled to the active site of HisF.</text>
</comment>
<reference evidence="13 14" key="1">
    <citation type="journal article" date="2016" name="Nat. Commun.">
        <title>Thousands of microbial genomes shed light on interconnected biogeochemical processes in an aquifer system.</title>
        <authorList>
            <person name="Anantharaman K."/>
            <person name="Brown C.T."/>
            <person name="Hug L.A."/>
            <person name="Sharon I."/>
            <person name="Castelle C.J."/>
            <person name="Probst A.J."/>
            <person name="Thomas B.C."/>
            <person name="Singh A."/>
            <person name="Wilkins M.J."/>
            <person name="Karaoz U."/>
            <person name="Brodie E.L."/>
            <person name="Williams K.H."/>
            <person name="Hubbard S.S."/>
            <person name="Banfield J.F."/>
        </authorList>
    </citation>
    <scope>NUCLEOTIDE SEQUENCE [LARGE SCALE GENOMIC DNA]</scope>
</reference>
<feature type="active site" evidence="10 11">
    <location>
        <position position="185"/>
    </location>
</feature>
<dbReference type="SUPFAM" id="SSF52317">
    <property type="entry name" value="Class I glutamine amidotransferase-like"/>
    <property type="match status" value="1"/>
</dbReference>
<comment type="subcellular location">
    <subcellularLocation>
        <location evidence="10">Cytoplasm</location>
    </subcellularLocation>
</comment>
<dbReference type="CDD" id="cd01748">
    <property type="entry name" value="GATase1_IGP_Synthase"/>
    <property type="match status" value="1"/>
</dbReference>
<dbReference type="Pfam" id="PF00117">
    <property type="entry name" value="GATase"/>
    <property type="match status" value="1"/>
</dbReference>
<organism evidence="13 14">
    <name type="scientific">Candidatus Collierbacteria bacterium RIFOXYA2_FULL_46_10</name>
    <dbReference type="NCBI Taxonomy" id="1817726"/>
    <lineage>
        <taxon>Bacteria</taxon>
        <taxon>Candidatus Collieribacteriota</taxon>
    </lineage>
</organism>
<keyword evidence="3 10" id="KW-0028">Amino-acid biosynthesis</keyword>
<evidence type="ECO:0000256" key="11">
    <source>
        <dbReference type="PIRSR" id="PIRSR000495-1"/>
    </source>
</evidence>
<evidence type="ECO:0000256" key="4">
    <source>
        <dbReference type="ARBA" id="ARBA00022801"/>
    </source>
</evidence>
<dbReference type="EC" id="3.5.1.2" evidence="10"/>
<proteinExistence type="inferred from homology"/>
<dbReference type="PIRSF" id="PIRSF000495">
    <property type="entry name" value="Amidotransf_hisH"/>
    <property type="match status" value="1"/>
</dbReference>
<evidence type="ECO:0000256" key="7">
    <source>
        <dbReference type="ARBA" id="ARBA00023239"/>
    </source>
</evidence>
<keyword evidence="7 10" id="KW-0456">Lyase</keyword>
<dbReference type="Proteomes" id="UP000176191">
    <property type="component" value="Unassembled WGS sequence"/>
</dbReference>
<dbReference type="PROSITE" id="PS51273">
    <property type="entry name" value="GATASE_TYPE_1"/>
    <property type="match status" value="1"/>
</dbReference>
<evidence type="ECO:0000256" key="1">
    <source>
        <dbReference type="ARBA" id="ARBA00005091"/>
    </source>
</evidence>
<keyword evidence="5 10" id="KW-0315">Glutamine amidotransferase</keyword>
<feature type="active site" description="Nucleophile" evidence="10 11">
    <location>
        <position position="81"/>
    </location>
</feature>
<sequence>MIISIIKYGMGNVASVKKALDKLGFPSVITDNPDEIRQSDFILLPGVGSFAVGMENLHLSGLVELLTDEVCQRKKPFLGICLGMQLLADYGHEPHKIKGLGWIRGEVVKMQLPDHLRIPHLGWNNVQVVGLDNHFFSEFSGKDYYFIHSYHLKAKDSEDVVLTADYGIPIVAAVRKNNIFATQFHPEKSQNAGLALLNKVIKLNAQM</sequence>
<dbReference type="GO" id="GO:0000107">
    <property type="term" value="F:imidazoleglycerol-phosphate synthase activity"/>
    <property type="evidence" value="ECO:0007669"/>
    <property type="project" value="UniProtKB-UniRule"/>
</dbReference>
<comment type="catalytic activity">
    <reaction evidence="8 10">
        <text>5-[(5-phospho-1-deoxy-D-ribulos-1-ylimino)methylamino]-1-(5-phospho-beta-D-ribosyl)imidazole-4-carboxamide + L-glutamine = D-erythro-1-(imidazol-4-yl)glycerol 3-phosphate + 5-amino-1-(5-phospho-beta-D-ribosyl)imidazole-4-carboxamide + L-glutamate + H(+)</text>
        <dbReference type="Rhea" id="RHEA:24793"/>
        <dbReference type="ChEBI" id="CHEBI:15378"/>
        <dbReference type="ChEBI" id="CHEBI:29985"/>
        <dbReference type="ChEBI" id="CHEBI:58278"/>
        <dbReference type="ChEBI" id="CHEBI:58359"/>
        <dbReference type="ChEBI" id="CHEBI:58475"/>
        <dbReference type="ChEBI" id="CHEBI:58525"/>
        <dbReference type="EC" id="4.3.2.10"/>
    </reaction>
</comment>
<dbReference type="PANTHER" id="PTHR42701:SF1">
    <property type="entry name" value="IMIDAZOLE GLYCEROL PHOSPHATE SYNTHASE SUBUNIT HISH"/>
    <property type="match status" value="1"/>
</dbReference>
<dbReference type="GO" id="GO:0000105">
    <property type="term" value="P:L-histidine biosynthetic process"/>
    <property type="evidence" value="ECO:0007669"/>
    <property type="project" value="UniProtKB-UniRule"/>
</dbReference>
<evidence type="ECO:0000256" key="9">
    <source>
        <dbReference type="ARBA" id="ARBA00049534"/>
    </source>
</evidence>
<keyword evidence="6 10" id="KW-0368">Histidine biosynthesis</keyword>
<dbReference type="GO" id="GO:0005737">
    <property type="term" value="C:cytoplasm"/>
    <property type="evidence" value="ECO:0007669"/>
    <property type="project" value="UniProtKB-SubCell"/>
</dbReference>
<accession>A0A1F5F6S4</accession>
<keyword evidence="13" id="KW-0808">Transferase</keyword>
<comment type="subunit">
    <text evidence="2 10">Heterodimer of HisH and HisF.</text>
</comment>
<feature type="domain" description="Glutamine amidotransferase" evidence="12">
    <location>
        <begin position="6"/>
        <end position="192"/>
    </location>
</feature>
<gene>
    <name evidence="10" type="primary">hisH</name>
    <name evidence="13" type="ORF">A2228_00785</name>
</gene>
<dbReference type="EC" id="4.3.2.10" evidence="10"/>
<keyword evidence="10" id="KW-0963">Cytoplasm</keyword>
<dbReference type="UniPathway" id="UPA00031">
    <property type="reaction ID" value="UER00010"/>
</dbReference>
<dbReference type="EMBL" id="MFAK01000008">
    <property type="protein sequence ID" value="OGD75365.1"/>
    <property type="molecule type" value="Genomic_DNA"/>
</dbReference>
<evidence type="ECO:0000256" key="10">
    <source>
        <dbReference type="HAMAP-Rule" id="MF_00278"/>
    </source>
</evidence>
<dbReference type="AlphaFoldDB" id="A0A1F5F6S4"/>
<comment type="caution">
    <text evidence="13">The sequence shown here is derived from an EMBL/GenBank/DDBJ whole genome shotgun (WGS) entry which is preliminary data.</text>
</comment>
<name>A0A1F5F6S4_9BACT</name>
<comment type="pathway">
    <text evidence="1 10">Amino-acid biosynthesis; L-histidine biosynthesis; L-histidine from 5-phospho-alpha-D-ribose 1-diphosphate: step 5/9.</text>
</comment>
<feature type="active site" evidence="10 11">
    <location>
        <position position="187"/>
    </location>
</feature>
<dbReference type="GO" id="GO:0004359">
    <property type="term" value="F:glutaminase activity"/>
    <property type="evidence" value="ECO:0007669"/>
    <property type="project" value="UniProtKB-EC"/>
</dbReference>